<dbReference type="EMBL" id="JASBWU010000007">
    <property type="protein sequence ID" value="KAJ9120064.1"/>
    <property type="molecule type" value="Genomic_DNA"/>
</dbReference>
<accession>A0ACC2X9I1</accession>
<evidence type="ECO:0000313" key="1">
    <source>
        <dbReference type="EMBL" id="KAJ9120064.1"/>
    </source>
</evidence>
<protein>
    <submittedName>
        <fullName evidence="1">Uncharacterized protein</fullName>
    </submittedName>
</protein>
<organism evidence="1 2">
    <name type="scientific">Naganishia vaughanmartiniae</name>
    <dbReference type="NCBI Taxonomy" id="1424756"/>
    <lineage>
        <taxon>Eukaryota</taxon>
        <taxon>Fungi</taxon>
        <taxon>Dikarya</taxon>
        <taxon>Basidiomycota</taxon>
        <taxon>Agaricomycotina</taxon>
        <taxon>Tremellomycetes</taxon>
        <taxon>Filobasidiales</taxon>
        <taxon>Filobasidiaceae</taxon>
        <taxon>Naganishia</taxon>
    </lineage>
</organism>
<name>A0ACC2X9I1_9TREE</name>
<evidence type="ECO:0000313" key="2">
    <source>
        <dbReference type="Proteomes" id="UP001243375"/>
    </source>
</evidence>
<dbReference type="Proteomes" id="UP001243375">
    <property type="component" value="Unassembled WGS sequence"/>
</dbReference>
<gene>
    <name evidence="1" type="ORF">QFC22_002961</name>
</gene>
<keyword evidence="2" id="KW-1185">Reference proteome</keyword>
<reference evidence="1" key="1">
    <citation type="submission" date="2023-04" db="EMBL/GenBank/DDBJ databases">
        <title>Draft Genome sequencing of Naganishia species isolated from polar environments using Oxford Nanopore Technology.</title>
        <authorList>
            <person name="Leo P."/>
            <person name="Venkateswaran K."/>
        </authorList>
    </citation>
    <scope>NUCLEOTIDE SEQUENCE</scope>
    <source>
        <strain evidence="1">MNA-CCFEE 5425</strain>
    </source>
</reference>
<comment type="caution">
    <text evidence="1">The sequence shown here is derived from an EMBL/GenBank/DDBJ whole genome shotgun (WGS) entry which is preliminary data.</text>
</comment>
<sequence length="281" mass="31368">MIDCGKTFAQNAIEYFPAHGLRKLDAVILSHDHADAIHGIDDLRMLTRPRLKNGNDMVQDEVPIYCAAKTFAVLKQRFPCDIVSVEVEHGFTNMQVLSAGVDSALTKPESDEVGLCIKQNSITVPYLCLAFLVDEKILWMSDVGKIPEKAWNIFHYGLSSTLDSQNERANSPKRRLPVAFVDLSENFPLRAHLSTRTFLQVVDKLEAVQTFAIGMNHTLCHGEIEALGEEVEGVREDGREEAFIQDTLYGGENVAEGGLFDSLKQKKLHFRPAYDGMSIMV</sequence>
<proteinExistence type="predicted"/>